<comment type="subcellular location">
    <subcellularLocation>
        <location evidence="1">Membrane</location>
        <topology evidence="1">Multi-pass membrane protein</topology>
    </subcellularLocation>
</comment>
<dbReference type="AlphaFoldDB" id="A0A8S1BWN5"/>
<feature type="transmembrane region" description="Helical" evidence="5">
    <location>
        <begin position="182"/>
        <end position="201"/>
    </location>
</feature>
<evidence type="ECO:0000256" key="4">
    <source>
        <dbReference type="ARBA" id="ARBA00023136"/>
    </source>
</evidence>
<comment type="caution">
    <text evidence="7">The sequence shown here is derived from an EMBL/GenBank/DDBJ whole genome shotgun (WGS) entry which is preliminary data.</text>
</comment>
<dbReference type="GO" id="GO:0016020">
    <property type="term" value="C:membrane"/>
    <property type="evidence" value="ECO:0007669"/>
    <property type="project" value="UniProtKB-SubCell"/>
</dbReference>
<feature type="transmembrane region" description="Helical" evidence="5">
    <location>
        <begin position="335"/>
        <end position="355"/>
    </location>
</feature>
<keyword evidence="3 5" id="KW-1133">Transmembrane helix</keyword>
<dbReference type="GO" id="GO:0022857">
    <property type="term" value="F:transmembrane transporter activity"/>
    <property type="evidence" value="ECO:0007669"/>
    <property type="project" value="InterPro"/>
</dbReference>
<evidence type="ECO:0000256" key="3">
    <source>
        <dbReference type="ARBA" id="ARBA00022989"/>
    </source>
</evidence>
<feature type="transmembrane region" description="Helical" evidence="5">
    <location>
        <begin position="362"/>
        <end position="382"/>
    </location>
</feature>
<dbReference type="OrthoDB" id="4142200at2759"/>
<keyword evidence="8" id="KW-1185">Reference proteome</keyword>
<feature type="domain" description="Major facilitator superfamily (MFS) profile" evidence="6">
    <location>
        <begin position="53"/>
        <end position="440"/>
    </location>
</feature>
<dbReference type="Proteomes" id="UP000494165">
    <property type="component" value="Unassembled WGS sequence"/>
</dbReference>
<evidence type="ECO:0000313" key="7">
    <source>
        <dbReference type="EMBL" id="CAB3360090.1"/>
    </source>
</evidence>
<feature type="transmembrane region" description="Helical" evidence="5">
    <location>
        <begin position="207"/>
        <end position="228"/>
    </location>
</feature>
<accession>A0A8S1BWN5</accession>
<dbReference type="PANTHER" id="PTHR48021">
    <property type="match status" value="1"/>
</dbReference>
<name>A0A8S1BWN5_9INSE</name>
<feature type="transmembrane region" description="Helical" evidence="5">
    <location>
        <begin position="126"/>
        <end position="149"/>
    </location>
</feature>
<dbReference type="InterPro" id="IPR005829">
    <property type="entry name" value="Sugar_transporter_CS"/>
</dbReference>
<feature type="transmembrane region" description="Helical" evidence="5">
    <location>
        <begin position="97"/>
        <end position="114"/>
    </location>
</feature>
<keyword evidence="4 5" id="KW-0472">Membrane</keyword>
<dbReference type="PROSITE" id="PS50850">
    <property type="entry name" value="MFS"/>
    <property type="match status" value="1"/>
</dbReference>
<organism evidence="7 8">
    <name type="scientific">Cloeon dipterum</name>
    <dbReference type="NCBI Taxonomy" id="197152"/>
    <lineage>
        <taxon>Eukaryota</taxon>
        <taxon>Metazoa</taxon>
        <taxon>Ecdysozoa</taxon>
        <taxon>Arthropoda</taxon>
        <taxon>Hexapoda</taxon>
        <taxon>Insecta</taxon>
        <taxon>Pterygota</taxon>
        <taxon>Palaeoptera</taxon>
        <taxon>Ephemeroptera</taxon>
        <taxon>Pisciforma</taxon>
        <taxon>Baetidae</taxon>
        <taxon>Cloeon</taxon>
    </lineage>
</organism>
<dbReference type="InterPro" id="IPR005828">
    <property type="entry name" value="MFS_sugar_transport-like"/>
</dbReference>
<evidence type="ECO:0000256" key="1">
    <source>
        <dbReference type="ARBA" id="ARBA00004141"/>
    </source>
</evidence>
<evidence type="ECO:0000313" key="8">
    <source>
        <dbReference type="Proteomes" id="UP000494165"/>
    </source>
</evidence>
<feature type="transmembrane region" description="Helical" evidence="5">
    <location>
        <begin position="292"/>
        <end position="315"/>
    </location>
</feature>
<feature type="transmembrane region" description="Helical" evidence="5">
    <location>
        <begin position="54"/>
        <end position="77"/>
    </location>
</feature>
<dbReference type="SUPFAM" id="SSF103473">
    <property type="entry name" value="MFS general substrate transporter"/>
    <property type="match status" value="1"/>
</dbReference>
<proteinExistence type="predicted"/>
<dbReference type="InterPro" id="IPR050549">
    <property type="entry name" value="MFS_Trehalose_Transporter"/>
</dbReference>
<evidence type="ECO:0000256" key="2">
    <source>
        <dbReference type="ARBA" id="ARBA00022692"/>
    </source>
</evidence>
<dbReference type="PROSITE" id="PS00217">
    <property type="entry name" value="SUGAR_TRANSPORT_2"/>
    <property type="match status" value="1"/>
</dbReference>
<dbReference type="InterPro" id="IPR020846">
    <property type="entry name" value="MFS_dom"/>
</dbReference>
<evidence type="ECO:0000256" key="5">
    <source>
        <dbReference type="SAM" id="Phobius"/>
    </source>
</evidence>
<dbReference type="Pfam" id="PF00083">
    <property type="entry name" value="Sugar_tr"/>
    <property type="match status" value="1"/>
</dbReference>
<dbReference type="EMBL" id="CADEPI010000002">
    <property type="protein sequence ID" value="CAB3360090.1"/>
    <property type="molecule type" value="Genomic_DNA"/>
</dbReference>
<protein>
    <recommendedName>
        <fullName evidence="6">Major facilitator superfamily (MFS) profile domain-containing protein</fullName>
    </recommendedName>
</protein>
<reference evidence="7 8" key="1">
    <citation type="submission" date="2020-04" db="EMBL/GenBank/DDBJ databases">
        <authorList>
            <person name="Alioto T."/>
            <person name="Alioto T."/>
            <person name="Gomez Garrido J."/>
        </authorList>
    </citation>
    <scope>NUCLEOTIDE SEQUENCE [LARGE SCALE GENOMIC DNA]</scope>
</reference>
<keyword evidence="2 5" id="KW-0812">Transmembrane</keyword>
<feature type="transmembrane region" description="Helical" evidence="5">
    <location>
        <begin position="394"/>
        <end position="413"/>
    </location>
</feature>
<dbReference type="InterPro" id="IPR036259">
    <property type="entry name" value="MFS_trans_sf"/>
</dbReference>
<evidence type="ECO:0000259" key="6">
    <source>
        <dbReference type="PROSITE" id="PS50850"/>
    </source>
</evidence>
<dbReference type="Gene3D" id="1.20.1250.20">
    <property type="entry name" value="MFS general substrate transporter like domains"/>
    <property type="match status" value="1"/>
</dbReference>
<sequence length="440" mass="48245">MLVIFLRLKRLQLTNQDNEEHNELTEMSNERNFCEAKSPTTYVRKTCKTILAQGFMASLALFMTATNGMTSGFPAFLLPQLQSNSSEIPTTLDEGSWIASMHSVFTPIGSLLSGPMMEHLGRRNTLMITICPKVIGWLCIALAQSHILLLVGRSFTGLATGMSAPPALVLLAEIAEPKLRGFLTGAPSTSFSMGILLVYALNAVLPWKTVALCAMMLPFVALAIFFFVPESPLWLDKMGKTDEALKGLTWLRGNNREQAKHELEQMREQQQHNQLIDGAQSTSRNPLFSRPILRALVLVNVFNFFQEMAGTFTIITYAVNILQQATGGQVTVTEVAVLTALARVILTGASCVMLLHFGRRPMTISSGLGSGAAAIFLSGWLFCAPESENFKWVPAALVVIFNTSNMFCAISYWDFKNTEGPLKYSSISASVLPLVSGMKK</sequence>
<gene>
    <name evidence="7" type="ORF">CLODIP_2_CD07854</name>
</gene>
<dbReference type="PANTHER" id="PTHR48021:SF7">
    <property type="entry name" value="RH09188P"/>
    <property type="match status" value="1"/>
</dbReference>
<dbReference type="PROSITE" id="PS00216">
    <property type="entry name" value="SUGAR_TRANSPORT_1"/>
    <property type="match status" value="1"/>
</dbReference>